<gene>
    <name evidence="13" type="primary">nrfH</name>
    <name evidence="13" type="ORF">H8S65_02065</name>
</gene>
<keyword evidence="9" id="KW-1133">Transmembrane helix</keyword>
<evidence type="ECO:0000313" key="13">
    <source>
        <dbReference type="EMBL" id="MBC5631565.1"/>
    </source>
</evidence>
<evidence type="ECO:0000256" key="4">
    <source>
        <dbReference type="ARBA" id="ARBA00022475"/>
    </source>
</evidence>
<dbReference type="Proteomes" id="UP000651475">
    <property type="component" value="Unassembled WGS sequence"/>
</dbReference>
<dbReference type="GO" id="GO:0042279">
    <property type="term" value="F:nitrite reductase (cytochrome, ammonia-forming) activity"/>
    <property type="evidence" value="ECO:0007669"/>
    <property type="project" value="UniProtKB-EC"/>
</dbReference>
<dbReference type="InterPro" id="IPR051174">
    <property type="entry name" value="Cytochrome_c-type_ET"/>
</dbReference>
<dbReference type="Gene3D" id="1.10.3820.10">
    <property type="entry name" value="Di-heme elbow motif domain"/>
    <property type="match status" value="1"/>
</dbReference>
<dbReference type="InterPro" id="IPR005126">
    <property type="entry name" value="NapC/NirT_cyt_c_N"/>
</dbReference>
<evidence type="ECO:0000256" key="8">
    <source>
        <dbReference type="ARBA" id="ARBA00022982"/>
    </source>
</evidence>
<evidence type="ECO:0000313" key="14">
    <source>
        <dbReference type="Proteomes" id="UP000651475"/>
    </source>
</evidence>
<keyword evidence="3" id="KW-0813">Transport</keyword>
<protein>
    <submittedName>
        <fullName evidence="13">Cytochrome c nitrite reductase small subunit</fullName>
        <ecNumber evidence="13">1.7.2.2</ecNumber>
    </submittedName>
</protein>
<dbReference type="InterPro" id="IPR036280">
    <property type="entry name" value="Multihaem_cyt_sf"/>
</dbReference>
<keyword evidence="7" id="KW-0479">Metal-binding</keyword>
<dbReference type="PANTHER" id="PTHR30333:SF1">
    <property type="entry name" value="CYTOCHROME C-TYPE PROTEIN NAPC"/>
    <property type="match status" value="1"/>
</dbReference>
<evidence type="ECO:0000256" key="3">
    <source>
        <dbReference type="ARBA" id="ARBA00022448"/>
    </source>
</evidence>
<dbReference type="SUPFAM" id="SSF48695">
    <property type="entry name" value="Multiheme cytochromes"/>
    <property type="match status" value="1"/>
</dbReference>
<accession>A0ABR7DKC6</accession>
<organism evidence="13 14">
    <name type="scientific">Parabacteroides hominis</name>
    <dbReference type="NCBI Taxonomy" id="2763057"/>
    <lineage>
        <taxon>Bacteria</taxon>
        <taxon>Pseudomonadati</taxon>
        <taxon>Bacteroidota</taxon>
        <taxon>Bacteroidia</taxon>
        <taxon>Bacteroidales</taxon>
        <taxon>Tannerellaceae</taxon>
        <taxon>Parabacteroides</taxon>
    </lineage>
</organism>
<evidence type="ECO:0000256" key="10">
    <source>
        <dbReference type="ARBA" id="ARBA00023004"/>
    </source>
</evidence>
<dbReference type="RefSeq" id="WP_186928301.1">
    <property type="nucleotide sequence ID" value="NZ_JACOOJ010000002.1"/>
</dbReference>
<comment type="caution">
    <text evidence="13">The sequence shown here is derived from an EMBL/GenBank/DDBJ whole genome shotgun (WGS) entry which is preliminary data.</text>
</comment>
<dbReference type="EC" id="1.7.2.2" evidence="13"/>
<keyword evidence="14" id="KW-1185">Reference proteome</keyword>
<evidence type="ECO:0000256" key="1">
    <source>
        <dbReference type="ARBA" id="ARBA00004236"/>
    </source>
</evidence>
<evidence type="ECO:0000256" key="9">
    <source>
        <dbReference type="ARBA" id="ARBA00022989"/>
    </source>
</evidence>
<dbReference type="InterPro" id="IPR017571">
    <property type="entry name" value="NrfH"/>
</dbReference>
<keyword evidence="4" id="KW-1003">Cell membrane</keyword>
<proteinExistence type="inferred from homology"/>
<keyword evidence="8" id="KW-0249">Electron transport</keyword>
<keyword evidence="11" id="KW-0472">Membrane</keyword>
<feature type="domain" description="NapC/NirT cytochrome c N-terminal" evidence="12">
    <location>
        <begin position="13"/>
        <end position="166"/>
    </location>
</feature>
<reference evidence="13 14" key="1">
    <citation type="submission" date="2020-08" db="EMBL/GenBank/DDBJ databases">
        <title>Genome public.</title>
        <authorList>
            <person name="Liu C."/>
            <person name="Sun Q."/>
        </authorList>
    </citation>
    <scope>NUCLEOTIDE SEQUENCE [LARGE SCALE GENOMIC DNA]</scope>
    <source>
        <strain evidence="13 14">NSJ-79</strain>
    </source>
</reference>
<dbReference type="NCBIfam" id="TIGR03153">
    <property type="entry name" value="cytochr_NrfH"/>
    <property type="match status" value="1"/>
</dbReference>
<evidence type="ECO:0000256" key="2">
    <source>
        <dbReference type="ARBA" id="ARBA00007395"/>
    </source>
</evidence>
<keyword evidence="5" id="KW-0349">Heme</keyword>
<dbReference type="InterPro" id="IPR038266">
    <property type="entry name" value="NapC/NirT_cytc_sf"/>
</dbReference>
<evidence type="ECO:0000259" key="12">
    <source>
        <dbReference type="Pfam" id="PF03264"/>
    </source>
</evidence>
<comment type="subcellular location">
    <subcellularLocation>
        <location evidence="1">Cell membrane</location>
    </subcellularLocation>
</comment>
<dbReference type="EMBL" id="JACOOJ010000002">
    <property type="protein sequence ID" value="MBC5631565.1"/>
    <property type="molecule type" value="Genomic_DNA"/>
</dbReference>
<evidence type="ECO:0000256" key="6">
    <source>
        <dbReference type="ARBA" id="ARBA00022692"/>
    </source>
</evidence>
<sequence length="196" mass="21705">MNIREIINTVLPTRRVKLFAVVAAGVVCGLGAYTVFASRAWSYLSDDPSGCVNCHIMGPYYATWNHSSHSRNATCNDCHVPHQNFAKKWLFKGMDGLRHAAVFTMRGEPQVIQALNGSAEVIMDNCIRCHTQLNTEFVTTGRIDHEMALAGEGKACWDCHRDVPHGGTNSLSSTPNALVPYPKTNTPQWLKDMLTE</sequence>
<dbReference type="PANTHER" id="PTHR30333">
    <property type="entry name" value="CYTOCHROME C-TYPE PROTEIN"/>
    <property type="match status" value="1"/>
</dbReference>
<keyword evidence="6" id="KW-0812">Transmembrane</keyword>
<evidence type="ECO:0000256" key="5">
    <source>
        <dbReference type="ARBA" id="ARBA00022617"/>
    </source>
</evidence>
<evidence type="ECO:0000256" key="7">
    <source>
        <dbReference type="ARBA" id="ARBA00022723"/>
    </source>
</evidence>
<evidence type="ECO:0000256" key="11">
    <source>
        <dbReference type="ARBA" id="ARBA00023136"/>
    </source>
</evidence>
<name>A0ABR7DKC6_9BACT</name>
<keyword evidence="13" id="KW-0560">Oxidoreductase</keyword>
<comment type="similarity">
    <text evidence="2">Belongs to the NapC/NirT/NrfH family.</text>
</comment>
<dbReference type="Pfam" id="PF03264">
    <property type="entry name" value="Cytochrom_NNT"/>
    <property type="match status" value="1"/>
</dbReference>
<keyword evidence="10" id="KW-0408">Iron</keyword>